<dbReference type="GO" id="GO:0046872">
    <property type="term" value="F:metal ion binding"/>
    <property type="evidence" value="ECO:0007669"/>
    <property type="project" value="UniProtKB-KW"/>
</dbReference>
<dbReference type="InterPro" id="IPR025110">
    <property type="entry name" value="AMP-bd_C"/>
</dbReference>
<dbReference type="SUPFAM" id="SSF56801">
    <property type="entry name" value="Acetyl-CoA synthetase-like"/>
    <property type="match status" value="1"/>
</dbReference>
<evidence type="ECO:0000313" key="11">
    <source>
        <dbReference type="Proteomes" id="UP000189933"/>
    </source>
</evidence>
<dbReference type="FunFam" id="3.40.50.12780:FF:000007">
    <property type="entry name" value="Acyl-coenzyme A synthetase ACSM2A, mitochondrial"/>
    <property type="match status" value="1"/>
</dbReference>
<feature type="domain" description="AMP-binding enzyme C-terminal" evidence="9">
    <location>
        <begin position="454"/>
        <end position="532"/>
    </location>
</feature>
<dbReference type="Pfam" id="PF13193">
    <property type="entry name" value="AMP-binding_C"/>
    <property type="match status" value="1"/>
</dbReference>
<dbReference type="InterPro" id="IPR045851">
    <property type="entry name" value="AMP-bd_C_sf"/>
</dbReference>
<dbReference type="InterPro" id="IPR000873">
    <property type="entry name" value="AMP-dep_synth/lig_dom"/>
</dbReference>
<dbReference type="GO" id="GO:0015645">
    <property type="term" value="F:fatty acid ligase activity"/>
    <property type="evidence" value="ECO:0007669"/>
    <property type="project" value="TreeGrafter"/>
</dbReference>
<keyword evidence="2" id="KW-0436">Ligase</keyword>
<keyword evidence="7" id="KW-0443">Lipid metabolism</keyword>
<gene>
    <name evidence="10" type="ORF">SAMN02745885_00809</name>
</gene>
<keyword evidence="6" id="KW-0460">Magnesium</keyword>
<dbReference type="GO" id="GO:0005524">
    <property type="term" value="F:ATP binding"/>
    <property type="evidence" value="ECO:0007669"/>
    <property type="project" value="UniProtKB-KW"/>
</dbReference>
<comment type="similarity">
    <text evidence="1">Belongs to the ATP-dependent AMP-binding enzyme family.</text>
</comment>
<dbReference type="EMBL" id="FUXM01000006">
    <property type="protein sequence ID" value="SJZ74635.1"/>
    <property type="molecule type" value="Genomic_DNA"/>
</dbReference>
<keyword evidence="4" id="KW-0547">Nucleotide-binding</keyword>
<dbReference type="PANTHER" id="PTHR43605">
    <property type="entry name" value="ACYL-COENZYME A SYNTHETASE"/>
    <property type="match status" value="1"/>
</dbReference>
<keyword evidence="5" id="KW-0067">ATP-binding</keyword>
<dbReference type="Gene3D" id="3.30.300.30">
    <property type="match status" value="1"/>
</dbReference>
<dbReference type="GO" id="GO:0006637">
    <property type="term" value="P:acyl-CoA metabolic process"/>
    <property type="evidence" value="ECO:0007669"/>
    <property type="project" value="TreeGrafter"/>
</dbReference>
<evidence type="ECO:0000256" key="5">
    <source>
        <dbReference type="ARBA" id="ARBA00022840"/>
    </source>
</evidence>
<dbReference type="InterPro" id="IPR020845">
    <property type="entry name" value="AMP-binding_CS"/>
</dbReference>
<sequence length="551" mass="62244">MEDLRKPNMEDYDKVYAEFKHQVPEYFNFARDVVDKWAQDPDKLAMWWVDDYGNEAKYTFKYFSERSQQLANALSKLGIKQGDMVFLLLPRLPEWWESILAIMRIGAVYIPGTSQLTPKDLKYRFEASEGVAIITDAENAPKVDAIRNECPTLKHCIMVGGKAEGWLDYGELIANEPTVFETANTRSDDPAIIFFTSGTTGYPKMTVHTHASYPIGHIVTGKYWLDLKPGDLHWNLSDTGWAKAAWSSIFGPWNCGAAIFIHHSTGKFDPKKTLELLATYPITTLCGPPTAYRVMVLEDLKSYKFPHLRHCVGAGEPLNPEVIEVWKEATGCIIRDGYGQTESVIMVATWPCIEPRFGSMGKPAPGFYISVIDEDGNELPPGQEGDIAVRIKPERPVGLFKEYWKDPERTRATERGDWYITGDRAYKDEDGYFWFVGRADDVILSAGYRIGPFEVESALVEHPAVAEAAVVASPDELRGEIVKAFVILAPGYQPSDALVKELQEHVKNVTAPYKYPREIEFVTSLPKTISGKIRRVELRELERRRKLGEGK</sequence>
<dbReference type="Gene3D" id="3.40.50.12780">
    <property type="entry name" value="N-terminal domain of ligase-like"/>
    <property type="match status" value="1"/>
</dbReference>
<dbReference type="GO" id="GO:0004321">
    <property type="term" value="F:fatty-acyl-CoA synthase activity"/>
    <property type="evidence" value="ECO:0007669"/>
    <property type="project" value="TreeGrafter"/>
</dbReference>
<keyword evidence="3" id="KW-0479">Metal-binding</keyword>
<evidence type="ECO:0000256" key="7">
    <source>
        <dbReference type="ARBA" id="ARBA00023098"/>
    </source>
</evidence>
<evidence type="ECO:0000256" key="2">
    <source>
        <dbReference type="ARBA" id="ARBA00022598"/>
    </source>
</evidence>
<dbReference type="PANTHER" id="PTHR43605:SF10">
    <property type="entry name" value="ACYL-COA SYNTHETASE MEDIUM CHAIN FAMILY MEMBER 3"/>
    <property type="match status" value="1"/>
</dbReference>
<keyword evidence="11" id="KW-1185">Reference proteome</keyword>
<dbReference type="Proteomes" id="UP000189933">
    <property type="component" value="Unassembled WGS sequence"/>
</dbReference>
<dbReference type="InterPro" id="IPR051087">
    <property type="entry name" value="Mitochondrial_ACSM"/>
</dbReference>
<accession>A0A1T4N6B7</accession>
<organism evidence="10 11">
    <name type="scientific">Carboxydocella sporoproducens DSM 16521</name>
    <dbReference type="NCBI Taxonomy" id="1121270"/>
    <lineage>
        <taxon>Bacteria</taxon>
        <taxon>Bacillati</taxon>
        <taxon>Bacillota</taxon>
        <taxon>Clostridia</taxon>
        <taxon>Eubacteriales</taxon>
        <taxon>Clostridiales Family XVI. Incertae Sedis</taxon>
        <taxon>Carboxydocella</taxon>
    </lineage>
</organism>
<dbReference type="InterPro" id="IPR042099">
    <property type="entry name" value="ANL_N_sf"/>
</dbReference>
<dbReference type="PROSITE" id="PS00455">
    <property type="entry name" value="AMP_BINDING"/>
    <property type="match status" value="1"/>
</dbReference>
<feature type="domain" description="AMP-dependent synthetase/ligase" evidence="8">
    <location>
        <begin position="36"/>
        <end position="404"/>
    </location>
</feature>
<dbReference type="RefSeq" id="WP_078664912.1">
    <property type="nucleotide sequence ID" value="NZ_FUXM01000006.1"/>
</dbReference>
<evidence type="ECO:0000259" key="9">
    <source>
        <dbReference type="Pfam" id="PF13193"/>
    </source>
</evidence>
<evidence type="ECO:0000256" key="3">
    <source>
        <dbReference type="ARBA" id="ARBA00022723"/>
    </source>
</evidence>
<evidence type="ECO:0000259" key="8">
    <source>
        <dbReference type="Pfam" id="PF00501"/>
    </source>
</evidence>
<evidence type="ECO:0000313" key="10">
    <source>
        <dbReference type="EMBL" id="SJZ74635.1"/>
    </source>
</evidence>
<dbReference type="GO" id="GO:0016405">
    <property type="term" value="F:CoA-ligase activity"/>
    <property type="evidence" value="ECO:0007669"/>
    <property type="project" value="UniProtKB-ARBA"/>
</dbReference>
<name>A0A1T4N6B7_9FIRM</name>
<proteinExistence type="inferred from homology"/>
<evidence type="ECO:0000256" key="4">
    <source>
        <dbReference type="ARBA" id="ARBA00022741"/>
    </source>
</evidence>
<evidence type="ECO:0000256" key="1">
    <source>
        <dbReference type="ARBA" id="ARBA00006432"/>
    </source>
</evidence>
<evidence type="ECO:0000256" key="6">
    <source>
        <dbReference type="ARBA" id="ARBA00022842"/>
    </source>
</evidence>
<reference evidence="11" key="1">
    <citation type="submission" date="2017-02" db="EMBL/GenBank/DDBJ databases">
        <authorList>
            <person name="Varghese N."/>
            <person name="Submissions S."/>
        </authorList>
    </citation>
    <scope>NUCLEOTIDE SEQUENCE [LARGE SCALE GENOMIC DNA]</scope>
    <source>
        <strain evidence="11">DSM 16521</strain>
    </source>
</reference>
<dbReference type="GO" id="GO:0006633">
    <property type="term" value="P:fatty acid biosynthetic process"/>
    <property type="evidence" value="ECO:0007669"/>
    <property type="project" value="TreeGrafter"/>
</dbReference>
<dbReference type="Pfam" id="PF00501">
    <property type="entry name" value="AMP-binding"/>
    <property type="match status" value="1"/>
</dbReference>
<dbReference type="AlphaFoldDB" id="A0A1T4N6B7"/>
<dbReference type="FunFam" id="3.30.300.30:FF:000005">
    <property type="entry name" value="Acyl-coenzyme A synthetase ACSM5, mitochondrial"/>
    <property type="match status" value="1"/>
</dbReference>
<protein>
    <submittedName>
        <fullName evidence="10">Acetyl-CoA synthetase</fullName>
    </submittedName>
</protein>